<dbReference type="Gene3D" id="3.10.129.10">
    <property type="entry name" value="Hotdog Thioesterase"/>
    <property type="match status" value="1"/>
</dbReference>
<gene>
    <name evidence="3" type="ORF">OF850_12295</name>
</gene>
<comment type="similarity">
    <text evidence="1">Belongs to the 4-hydroxybenzoyl-CoA thioesterase family.</text>
</comment>
<evidence type="ECO:0000313" key="4">
    <source>
        <dbReference type="Proteomes" id="UP001526430"/>
    </source>
</evidence>
<dbReference type="InterPro" id="IPR029069">
    <property type="entry name" value="HotDog_dom_sf"/>
</dbReference>
<keyword evidence="2" id="KW-0378">Hydrolase</keyword>
<evidence type="ECO:0000313" key="3">
    <source>
        <dbReference type="EMBL" id="MCW8086413.1"/>
    </source>
</evidence>
<accession>A0ABT3NW86</accession>
<organism evidence="3 4">
    <name type="scientific">Sabulicella glaciei</name>
    <dbReference type="NCBI Taxonomy" id="2984948"/>
    <lineage>
        <taxon>Bacteria</taxon>
        <taxon>Pseudomonadati</taxon>
        <taxon>Pseudomonadota</taxon>
        <taxon>Alphaproteobacteria</taxon>
        <taxon>Acetobacterales</taxon>
        <taxon>Acetobacteraceae</taxon>
        <taxon>Sabulicella</taxon>
    </lineage>
</organism>
<sequence length="142" mass="16077">MDAATRAEFGVEGEWHVAKRHRIRWAECDLYGHVNHAAYLIMFEDMRVEHWFSLGQELRPDAPGPVVARLEVRYLRALGFQDDVLLTLRTTGFRNTSYTHEYAVWKDGLCFEAKALLVCVKDGASTPIPDLARAGMEAALKA</sequence>
<dbReference type="RefSeq" id="WP_301590445.1">
    <property type="nucleotide sequence ID" value="NZ_JAPFQI010000008.1"/>
</dbReference>
<dbReference type="InterPro" id="IPR050563">
    <property type="entry name" value="4-hydroxybenzoyl-CoA_TE"/>
</dbReference>
<name>A0ABT3NW86_9PROT</name>
<comment type="caution">
    <text evidence="3">The sequence shown here is derived from an EMBL/GenBank/DDBJ whole genome shotgun (WGS) entry which is preliminary data.</text>
</comment>
<dbReference type="SUPFAM" id="SSF54637">
    <property type="entry name" value="Thioesterase/thiol ester dehydrase-isomerase"/>
    <property type="match status" value="1"/>
</dbReference>
<evidence type="ECO:0000256" key="2">
    <source>
        <dbReference type="ARBA" id="ARBA00022801"/>
    </source>
</evidence>
<dbReference type="Pfam" id="PF13279">
    <property type="entry name" value="4HBT_2"/>
    <property type="match status" value="1"/>
</dbReference>
<reference evidence="3 4" key="1">
    <citation type="submission" date="2022-10" db="EMBL/GenBank/DDBJ databases">
        <title>Roseococcus glaciei nov., sp. nov., isolated from glacier.</title>
        <authorList>
            <person name="Liu Q."/>
            <person name="Xin Y.-H."/>
        </authorList>
    </citation>
    <scope>NUCLEOTIDE SEQUENCE [LARGE SCALE GENOMIC DNA]</scope>
    <source>
        <strain evidence="3 4">MDT2-1-1</strain>
    </source>
</reference>
<keyword evidence="4" id="KW-1185">Reference proteome</keyword>
<proteinExistence type="inferred from homology"/>
<dbReference type="CDD" id="cd00586">
    <property type="entry name" value="4HBT"/>
    <property type="match status" value="1"/>
</dbReference>
<dbReference type="PANTHER" id="PTHR31793:SF27">
    <property type="entry name" value="NOVEL THIOESTERASE SUPERFAMILY DOMAIN AND SAPOSIN A-TYPE DOMAIN CONTAINING PROTEIN (0610012H03RIK)"/>
    <property type="match status" value="1"/>
</dbReference>
<dbReference type="PANTHER" id="PTHR31793">
    <property type="entry name" value="4-HYDROXYBENZOYL-COA THIOESTERASE FAMILY MEMBER"/>
    <property type="match status" value="1"/>
</dbReference>
<protein>
    <submittedName>
        <fullName evidence="3">Acyl-CoA thioesterase</fullName>
    </submittedName>
</protein>
<dbReference type="Proteomes" id="UP001526430">
    <property type="component" value="Unassembled WGS sequence"/>
</dbReference>
<dbReference type="EMBL" id="JAPFQI010000008">
    <property type="protein sequence ID" value="MCW8086413.1"/>
    <property type="molecule type" value="Genomic_DNA"/>
</dbReference>
<evidence type="ECO:0000256" key="1">
    <source>
        <dbReference type="ARBA" id="ARBA00005953"/>
    </source>
</evidence>